<feature type="transmembrane region" description="Helical" evidence="1">
    <location>
        <begin position="6"/>
        <end position="28"/>
    </location>
</feature>
<gene>
    <name evidence="3" type="ORF">HED64_13785</name>
</gene>
<feature type="transmembrane region" description="Helical" evidence="1">
    <location>
        <begin position="119"/>
        <end position="142"/>
    </location>
</feature>
<reference evidence="3 4" key="1">
    <citation type="submission" date="2020-04" db="EMBL/GenBank/DDBJ databases">
        <title>Paeniglutamicibacter sp. ANT13_2, a novel actinomycete isolated from sediment in Antarctica.</title>
        <authorList>
            <person name="Sakdapetsiri C."/>
            <person name="Pinyakong O."/>
        </authorList>
    </citation>
    <scope>NUCLEOTIDE SEQUENCE [LARGE SCALE GENOMIC DNA]</scope>
    <source>
        <strain evidence="3 4">ANT13_2</strain>
    </source>
</reference>
<dbReference type="RefSeq" id="WP_168152623.1">
    <property type="nucleotide sequence ID" value="NZ_JAAWVT010000007.1"/>
</dbReference>
<feature type="transmembrane region" description="Helical" evidence="1">
    <location>
        <begin position="94"/>
        <end position="112"/>
    </location>
</feature>
<proteinExistence type="predicted"/>
<protein>
    <submittedName>
        <fullName evidence="3">VanZ family protein</fullName>
    </submittedName>
</protein>
<keyword evidence="1" id="KW-0472">Membrane</keyword>
<keyword evidence="4" id="KW-1185">Reference proteome</keyword>
<sequence length="179" mass="19255">MYRSFGYLIPLFLVGVVLLTAVMLVVNWKKVRTRKIDWPRLFLAWCILAWLLGLGLITLMPTSGVIGERAISLVPLQELILHGTGVGYSVLKEGAANIFLFASGSVALSLYGRASALQTALVATGIALVIEVLQYALALGRISSIDDVLWAFTGGLLGSAVGVLLRKRATAKTRSEARL</sequence>
<organism evidence="3 4">
    <name type="scientific">Paeniglutamicibacter terrestris</name>
    <dbReference type="NCBI Taxonomy" id="2723403"/>
    <lineage>
        <taxon>Bacteria</taxon>
        <taxon>Bacillati</taxon>
        <taxon>Actinomycetota</taxon>
        <taxon>Actinomycetes</taxon>
        <taxon>Micrococcales</taxon>
        <taxon>Micrococcaceae</taxon>
        <taxon>Paeniglutamicibacter</taxon>
    </lineage>
</organism>
<keyword evidence="1" id="KW-1133">Transmembrane helix</keyword>
<accession>A0ABX1G6Y9</accession>
<name>A0ABX1G6Y9_9MICC</name>
<dbReference type="EMBL" id="JAAWVT010000007">
    <property type="protein sequence ID" value="NKG21774.1"/>
    <property type="molecule type" value="Genomic_DNA"/>
</dbReference>
<feature type="transmembrane region" description="Helical" evidence="1">
    <location>
        <begin position="148"/>
        <end position="165"/>
    </location>
</feature>
<feature type="transmembrane region" description="Helical" evidence="1">
    <location>
        <begin position="40"/>
        <end position="60"/>
    </location>
</feature>
<comment type="caution">
    <text evidence="3">The sequence shown here is derived from an EMBL/GenBank/DDBJ whole genome shotgun (WGS) entry which is preliminary data.</text>
</comment>
<keyword evidence="1" id="KW-0812">Transmembrane</keyword>
<evidence type="ECO:0000256" key="1">
    <source>
        <dbReference type="SAM" id="Phobius"/>
    </source>
</evidence>
<evidence type="ECO:0000259" key="2">
    <source>
        <dbReference type="Pfam" id="PF04892"/>
    </source>
</evidence>
<dbReference type="Pfam" id="PF04892">
    <property type="entry name" value="VanZ"/>
    <property type="match status" value="1"/>
</dbReference>
<evidence type="ECO:0000313" key="4">
    <source>
        <dbReference type="Proteomes" id="UP000746595"/>
    </source>
</evidence>
<feature type="domain" description="VanZ-like" evidence="2">
    <location>
        <begin position="51"/>
        <end position="164"/>
    </location>
</feature>
<dbReference type="InterPro" id="IPR006976">
    <property type="entry name" value="VanZ-like"/>
</dbReference>
<dbReference type="Proteomes" id="UP000746595">
    <property type="component" value="Unassembled WGS sequence"/>
</dbReference>
<evidence type="ECO:0000313" key="3">
    <source>
        <dbReference type="EMBL" id="NKG21774.1"/>
    </source>
</evidence>